<accession>A0A917THJ6</accession>
<dbReference type="Proteomes" id="UP000618460">
    <property type="component" value="Unassembled WGS sequence"/>
</dbReference>
<organism evidence="3 4">
    <name type="scientific">Paraliobacillus quinghaiensis</name>
    <dbReference type="NCBI Taxonomy" id="470815"/>
    <lineage>
        <taxon>Bacteria</taxon>
        <taxon>Bacillati</taxon>
        <taxon>Bacillota</taxon>
        <taxon>Bacilli</taxon>
        <taxon>Bacillales</taxon>
        <taxon>Bacillaceae</taxon>
        <taxon>Paraliobacillus</taxon>
    </lineage>
</organism>
<dbReference type="InterPro" id="IPR050266">
    <property type="entry name" value="AB_hydrolase_sf"/>
</dbReference>
<feature type="domain" description="AB hydrolase-1" evidence="2">
    <location>
        <begin position="38"/>
        <end position="124"/>
    </location>
</feature>
<dbReference type="SUPFAM" id="SSF53474">
    <property type="entry name" value="alpha/beta-Hydrolases"/>
    <property type="match status" value="1"/>
</dbReference>
<proteinExistence type="predicted"/>
<name>A0A917THJ6_9BACI</name>
<comment type="caution">
    <text evidence="3">The sequence shown here is derived from an EMBL/GenBank/DDBJ whole genome shotgun (WGS) entry which is preliminary data.</text>
</comment>
<dbReference type="Gene3D" id="3.40.50.1820">
    <property type="entry name" value="alpha/beta hydrolase"/>
    <property type="match status" value="1"/>
</dbReference>
<dbReference type="AlphaFoldDB" id="A0A917THJ6"/>
<dbReference type="Pfam" id="PF00561">
    <property type="entry name" value="Abhydrolase_1"/>
    <property type="match status" value="1"/>
</dbReference>
<dbReference type="PANTHER" id="PTHR43798">
    <property type="entry name" value="MONOACYLGLYCEROL LIPASE"/>
    <property type="match status" value="1"/>
</dbReference>
<dbReference type="InterPro" id="IPR000073">
    <property type="entry name" value="AB_hydrolase_1"/>
</dbReference>
<reference evidence="3" key="1">
    <citation type="journal article" date="2014" name="Int. J. Syst. Evol. Microbiol.">
        <title>Complete genome sequence of Corynebacterium casei LMG S-19264T (=DSM 44701T), isolated from a smear-ripened cheese.</title>
        <authorList>
            <consortium name="US DOE Joint Genome Institute (JGI-PGF)"/>
            <person name="Walter F."/>
            <person name="Albersmeier A."/>
            <person name="Kalinowski J."/>
            <person name="Ruckert C."/>
        </authorList>
    </citation>
    <scope>NUCLEOTIDE SEQUENCE</scope>
    <source>
        <strain evidence="3">CGMCC 1.6333</strain>
    </source>
</reference>
<evidence type="ECO:0000259" key="2">
    <source>
        <dbReference type="Pfam" id="PF00561"/>
    </source>
</evidence>
<keyword evidence="1 3" id="KW-0378">Hydrolase</keyword>
<dbReference type="RefSeq" id="WP_162879099.1">
    <property type="nucleotide sequence ID" value="NZ_BMLG01000001.1"/>
</dbReference>
<dbReference type="EMBL" id="BMLG01000001">
    <property type="protein sequence ID" value="GGM23444.1"/>
    <property type="molecule type" value="Genomic_DNA"/>
</dbReference>
<evidence type="ECO:0000313" key="3">
    <source>
        <dbReference type="EMBL" id="GGM23444.1"/>
    </source>
</evidence>
<evidence type="ECO:0000256" key="1">
    <source>
        <dbReference type="ARBA" id="ARBA00022801"/>
    </source>
</evidence>
<gene>
    <name evidence="3" type="primary">yvaM</name>
    <name evidence="3" type="ORF">GCM10011351_06520</name>
</gene>
<dbReference type="GO" id="GO:0016787">
    <property type="term" value="F:hydrolase activity"/>
    <property type="evidence" value="ECO:0007669"/>
    <property type="project" value="UniProtKB-KW"/>
</dbReference>
<dbReference type="PANTHER" id="PTHR43798:SF31">
    <property type="entry name" value="AB HYDROLASE SUPERFAMILY PROTEIN YCLE"/>
    <property type="match status" value="1"/>
</dbReference>
<reference evidence="3" key="2">
    <citation type="submission" date="2020-09" db="EMBL/GenBank/DDBJ databases">
        <authorList>
            <person name="Sun Q."/>
            <person name="Zhou Y."/>
        </authorList>
    </citation>
    <scope>NUCLEOTIDE SEQUENCE</scope>
    <source>
        <strain evidence="3">CGMCC 1.6333</strain>
    </source>
</reference>
<evidence type="ECO:0000313" key="4">
    <source>
        <dbReference type="Proteomes" id="UP000618460"/>
    </source>
</evidence>
<keyword evidence="4" id="KW-1185">Reference proteome</keyword>
<dbReference type="InterPro" id="IPR029058">
    <property type="entry name" value="AB_hydrolase_fold"/>
</dbReference>
<dbReference type="GO" id="GO:0016020">
    <property type="term" value="C:membrane"/>
    <property type="evidence" value="ECO:0007669"/>
    <property type="project" value="TreeGrafter"/>
</dbReference>
<sequence>MESVVYDDTIVYYNSVGSGLPILFIHPPGLGRRVFDNQKKLSKNYHLLIPDFSGHGNSISPLSDDIVKQYVIEIKQILDKEHIDQVVICAYSAGGTIAQTFVHLFPEKVRGLVIAGAYPKVNSIGLDFMYKFGFYMLNNSPKKLAEILAFSNSRNKVYKDILFHHTMKSTVAHWYAFYEDTYHYDVIHWTDQIECPCLLAYGQRAYWVHKHKKYYQDNPNVKVAFVKNAFHQLPTKNWEAFNHLINQFMRSL</sequence>
<protein>
    <submittedName>
        <fullName evidence="3">AB hydrolase superfamily protein YvaM</fullName>
    </submittedName>
</protein>